<evidence type="ECO:0000256" key="2">
    <source>
        <dbReference type="SAM" id="SignalP"/>
    </source>
</evidence>
<dbReference type="Proteomes" id="UP000324222">
    <property type="component" value="Unassembled WGS sequence"/>
</dbReference>
<dbReference type="AlphaFoldDB" id="A0A5B7JQM5"/>
<reference evidence="3 4" key="1">
    <citation type="submission" date="2019-05" db="EMBL/GenBank/DDBJ databases">
        <title>Another draft genome of Portunus trituberculatus and its Hox gene families provides insights of decapod evolution.</title>
        <authorList>
            <person name="Jeong J.-H."/>
            <person name="Song I."/>
            <person name="Kim S."/>
            <person name="Choi T."/>
            <person name="Kim D."/>
            <person name="Ryu S."/>
            <person name="Kim W."/>
        </authorList>
    </citation>
    <scope>NUCLEOTIDE SEQUENCE [LARGE SCALE GENOMIC DNA]</scope>
    <source>
        <tissue evidence="3">Muscle</tissue>
    </source>
</reference>
<accession>A0A5B7JQM5</accession>
<keyword evidence="4" id="KW-1185">Reference proteome</keyword>
<feature type="compositionally biased region" description="Basic residues" evidence="1">
    <location>
        <begin position="78"/>
        <end position="96"/>
    </location>
</feature>
<evidence type="ECO:0000256" key="1">
    <source>
        <dbReference type="SAM" id="MobiDB-lite"/>
    </source>
</evidence>
<sequence length="126" mass="13645">MLAKLVLVICLGVATARPKMRGGQDMVLHTGRAIALLRNPPSTSCTTITITDGTSTPSETVKQYVLGVRYTLGYRTNNRRVQGKTKHRSSRGKHARERVGASGDSIAMKEAPLGQEGKHSETFHTA</sequence>
<feature type="chain" id="PRO_5022721115" description="Secreted protein" evidence="2">
    <location>
        <begin position="17"/>
        <end position="126"/>
    </location>
</feature>
<feature type="signal peptide" evidence="2">
    <location>
        <begin position="1"/>
        <end position="16"/>
    </location>
</feature>
<feature type="region of interest" description="Disordered" evidence="1">
    <location>
        <begin position="78"/>
        <end position="126"/>
    </location>
</feature>
<proteinExistence type="predicted"/>
<evidence type="ECO:0000313" key="4">
    <source>
        <dbReference type="Proteomes" id="UP000324222"/>
    </source>
</evidence>
<evidence type="ECO:0008006" key="5">
    <source>
        <dbReference type="Google" id="ProtNLM"/>
    </source>
</evidence>
<protein>
    <recommendedName>
        <fullName evidence="5">Secreted protein</fullName>
    </recommendedName>
</protein>
<organism evidence="3 4">
    <name type="scientific">Portunus trituberculatus</name>
    <name type="common">Swimming crab</name>
    <name type="synonym">Neptunus trituberculatus</name>
    <dbReference type="NCBI Taxonomy" id="210409"/>
    <lineage>
        <taxon>Eukaryota</taxon>
        <taxon>Metazoa</taxon>
        <taxon>Ecdysozoa</taxon>
        <taxon>Arthropoda</taxon>
        <taxon>Crustacea</taxon>
        <taxon>Multicrustacea</taxon>
        <taxon>Malacostraca</taxon>
        <taxon>Eumalacostraca</taxon>
        <taxon>Eucarida</taxon>
        <taxon>Decapoda</taxon>
        <taxon>Pleocyemata</taxon>
        <taxon>Brachyura</taxon>
        <taxon>Eubrachyura</taxon>
        <taxon>Portunoidea</taxon>
        <taxon>Portunidae</taxon>
        <taxon>Portuninae</taxon>
        <taxon>Portunus</taxon>
    </lineage>
</organism>
<keyword evidence="2" id="KW-0732">Signal</keyword>
<dbReference type="EMBL" id="VSRR010099359">
    <property type="protein sequence ID" value="MPC94634.1"/>
    <property type="molecule type" value="Genomic_DNA"/>
</dbReference>
<gene>
    <name evidence="3" type="ORF">E2C01_089812</name>
</gene>
<evidence type="ECO:0000313" key="3">
    <source>
        <dbReference type="EMBL" id="MPC94634.1"/>
    </source>
</evidence>
<name>A0A5B7JQM5_PORTR</name>
<feature type="compositionally biased region" description="Basic and acidic residues" evidence="1">
    <location>
        <begin position="116"/>
        <end position="126"/>
    </location>
</feature>
<comment type="caution">
    <text evidence="3">The sequence shown here is derived from an EMBL/GenBank/DDBJ whole genome shotgun (WGS) entry which is preliminary data.</text>
</comment>